<dbReference type="GO" id="GO:0015833">
    <property type="term" value="P:peptide transport"/>
    <property type="evidence" value="ECO:0007669"/>
    <property type="project" value="InterPro"/>
</dbReference>
<dbReference type="GO" id="GO:0016887">
    <property type="term" value="F:ATP hydrolysis activity"/>
    <property type="evidence" value="ECO:0007669"/>
    <property type="project" value="InterPro"/>
</dbReference>
<comment type="similarity">
    <text evidence="1">Belongs to the ABC transporter superfamily.</text>
</comment>
<dbReference type="AlphaFoldDB" id="A0A7C1JPY9"/>
<dbReference type="GO" id="GO:0055085">
    <property type="term" value="P:transmembrane transport"/>
    <property type="evidence" value="ECO:0007669"/>
    <property type="project" value="UniProtKB-ARBA"/>
</dbReference>
<dbReference type="EMBL" id="DSMG01000099">
    <property type="protein sequence ID" value="HDX31745.1"/>
    <property type="molecule type" value="Genomic_DNA"/>
</dbReference>
<dbReference type="CDD" id="cd03257">
    <property type="entry name" value="ABC_NikE_OppD_transporters"/>
    <property type="match status" value="1"/>
</dbReference>
<dbReference type="NCBIfam" id="TIGR01727">
    <property type="entry name" value="oligo_HPY"/>
    <property type="match status" value="1"/>
</dbReference>
<evidence type="ECO:0000256" key="2">
    <source>
        <dbReference type="ARBA" id="ARBA00022448"/>
    </source>
</evidence>
<dbReference type="Pfam" id="PF00005">
    <property type="entry name" value="ABC_tran"/>
    <property type="match status" value="1"/>
</dbReference>
<dbReference type="Pfam" id="PF08352">
    <property type="entry name" value="oligo_HPY"/>
    <property type="match status" value="1"/>
</dbReference>
<dbReference type="PROSITE" id="PS50893">
    <property type="entry name" value="ABC_TRANSPORTER_2"/>
    <property type="match status" value="1"/>
</dbReference>
<dbReference type="PANTHER" id="PTHR43776">
    <property type="entry name" value="TRANSPORT ATP-BINDING PROTEIN"/>
    <property type="match status" value="1"/>
</dbReference>
<dbReference type="PROSITE" id="PS00211">
    <property type="entry name" value="ABC_TRANSPORTER_1"/>
    <property type="match status" value="1"/>
</dbReference>
<dbReference type="InterPro" id="IPR003439">
    <property type="entry name" value="ABC_transporter-like_ATP-bd"/>
</dbReference>
<dbReference type="SMART" id="SM00382">
    <property type="entry name" value="AAA"/>
    <property type="match status" value="1"/>
</dbReference>
<keyword evidence="2" id="KW-0813">Transport</keyword>
<reference evidence="6" key="1">
    <citation type="journal article" date="2020" name="mSystems">
        <title>Genome- and Community-Level Interaction Insights into Carbon Utilization and Element Cycling Functions of Hydrothermarchaeota in Hydrothermal Sediment.</title>
        <authorList>
            <person name="Zhou Z."/>
            <person name="Liu Y."/>
            <person name="Xu W."/>
            <person name="Pan J."/>
            <person name="Luo Z.H."/>
            <person name="Li M."/>
        </authorList>
    </citation>
    <scope>NUCLEOTIDE SEQUENCE [LARGE SCALE GENOMIC DNA]</scope>
    <source>
        <strain evidence="6">SpSt-289</strain>
    </source>
</reference>
<accession>A0A7C1JPY9</accession>
<proteinExistence type="inferred from homology"/>
<dbReference type="FunFam" id="3.40.50.300:FF:000016">
    <property type="entry name" value="Oligopeptide ABC transporter ATP-binding component"/>
    <property type="match status" value="1"/>
</dbReference>
<gene>
    <name evidence="6" type="ORF">ENQ20_09675</name>
</gene>
<protein>
    <submittedName>
        <fullName evidence="6">ABC transporter ATP-binding protein</fullName>
    </submittedName>
</protein>
<dbReference type="InterPro" id="IPR017871">
    <property type="entry name" value="ABC_transporter-like_CS"/>
</dbReference>
<name>A0A7C1JPY9_9CHLR</name>
<organism evidence="6">
    <name type="scientific">Caldilinea aerophila</name>
    <dbReference type="NCBI Taxonomy" id="133453"/>
    <lineage>
        <taxon>Bacteria</taxon>
        <taxon>Bacillati</taxon>
        <taxon>Chloroflexota</taxon>
        <taxon>Caldilineae</taxon>
        <taxon>Caldilineales</taxon>
        <taxon>Caldilineaceae</taxon>
        <taxon>Caldilinea</taxon>
    </lineage>
</organism>
<evidence type="ECO:0000313" key="6">
    <source>
        <dbReference type="EMBL" id="HDX31745.1"/>
    </source>
</evidence>
<evidence type="ECO:0000256" key="3">
    <source>
        <dbReference type="ARBA" id="ARBA00022741"/>
    </source>
</evidence>
<sequence>MAPILEVRNLTKRFGKGKEAVTAVDSISFAIEAGETVCLVGESGCGKSTTGRMVAGLLEPTSGEVLFEGKDIKKLDSAGFRRYRQSVQIIHQDPYASLNPTQTVRQILTAPLLRHNKVKNRAGAEARALELLEIVDLTPARDMIDKYPHQLSGGQRQRVAVARALTVEPKFIVADEAVSMVDVSIRVSILTMLSRLKEQFHVTFLFITHDLALAKYFAWEGRITVMYLGRIVEDGPTQRLITDPRHPYTQALLSAVPEADPELAHRKRQIELREAEIPSLLNLPPGCTFHPRCPYFVPGQCDREVPALEPLDVGGRVACPVRKHEHVSLLV</sequence>
<feature type="domain" description="ABC transporter" evidence="5">
    <location>
        <begin position="5"/>
        <end position="253"/>
    </location>
</feature>
<comment type="caution">
    <text evidence="6">The sequence shown here is derived from an EMBL/GenBank/DDBJ whole genome shotgun (WGS) entry which is preliminary data.</text>
</comment>
<dbReference type="InterPro" id="IPR050319">
    <property type="entry name" value="ABC_transp_ATP-bind"/>
</dbReference>
<keyword evidence="3" id="KW-0547">Nucleotide-binding</keyword>
<evidence type="ECO:0000256" key="4">
    <source>
        <dbReference type="ARBA" id="ARBA00022840"/>
    </source>
</evidence>
<keyword evidence="4 6" id="KW-0067">ATP-binding</keyword>
<dbReference type="PANTHER" id="PTHR43776:SF8">
    <property type="entry name" value="ABC TRANSPORTER, ATP-BINDING PROTEIN"/>
    <property type="match status" value="1"/>
</dbReference>
<dbReference type="Gene3D" id="3.40.50.300">
    <property type="entry name" value="P-loop containing nucleotide triphosphate hydrolases"/>
    <property type="match status" value="1"/>
</dbReference>
<evidence type="ECO:0000259" key="5">
    <source>
        <dbReference type="PROSITE" id="PS50893"/>
    </source>
</evidence>
<dbReference type="SUPFAM" id="SSF52540">
    <property type="entry name" value="P-loop containing nucleoside triphosphate hydrolases"/>
    <property type="match status" value="1"/>
</dbReference>
<dbReference type="InterPro" id="IPR003593">
    <property type="entry name" value="AAA+_ATPase"/>
</dbReference>
<evidence type="ECO:0000256" key="1">
    <source>
        <dbReference type="ARBA" id="ARBA00005417"/>
    </source>
</evidence>
<dbReference type="GO" id="GO:0005524">
    <property type="term" value="F:ATP binding"/>
    <property type="evidence" value="ECO:0007669"/>
    <property type="project" value="UniProtKB-KW"/>
</dbReference>
<dbReference type="InterPro" id="IPR027417">
    <property type="entry name" value="P-loop_NTPase"/>
</dbReference>
<dbReference type="InterPro" id="IPR013563">
    <property type="entry name" value="Oligopep_ABC_C"/>
</dbReference>